<dbReference type="EMBL" id="LR798457">
    <property type="protein sequence ID" value="CAB5238134.1"/>
    <property type="molecule type" value="Genomic_DNA"/>
</dbReference>
<proteinExistence type="predicted"/>
<dbReference type="EMBL" id="LR797358">
    <property type="protein sequence ID" value="CAB4205384.1"/>
    <property type="molecule type" value="Genomic_DNA"/>
</dbReference>
<evidence type="ECO:0000313" key="2">
    <source>
        <dbReference type="EMBL" id="CAB4195149.1"/>
    </source>
</evidence>
<evidence type="ECO:0000313" key="4">
    <source>
        <dbReference type="EMBL" id="CAB5238134.1"/>
    </source>
</evidence>
<reference evidence="2" key="1">
    <citation type="submission" date="2020-05" db="EMBL/GenBank/DDBJ databases">
        <authorList>
            <person name="Chiriac C."/>
            <person name="Salcher M."/>
            <person name="Ghai R."/>
            <person name="Kavagutti S V."/>
        </authorList>
    </citation>
    <scope>NUCLEOTIDE SEQUENCE</scope>
</reference>
<sequence>MANPNMVNVSSILGATTYLVPTTTTATTWTALTPSAGTINKVDTMMATNVTATAATITVSINSAISGGGTAYRLTYQTSVPGNSSLMVVDKSTMLYVGEAQSIVVTSGTTNAIEMVAAYEAIT</sequence>
<dbReference type="EMBL" id="LR797223">
    <property type="protein sequence ID" value="CAB4195149.1"/>
    <property type="molecule type" value="Genomic_DNA"/>
</dbReference>
<dbReference type="EMBL" id="LR796819">
    <property type="protein sequence ID" value="CAB4168191.1"/>
    <property type="molecule type" value="Genomic_DNA"/>
</dbReference>
<organism evidence="2">
    <name type="scientific">uncultured Caudovirales phage</name>
    <dbReference type="NCBI Taxonomy" id="2100421"/>
    <lineage>
        <taxon>Viruses</taxon>
        <taxon>Duplodnaviria</taxon>
        <taxon>Heunggongvirae</taxon>
        <taxon>Uroviricota</taxon>
        <taxon>Caudoviricetes</taxon>
        <taxon>Peduoviridae</taxon>
        <taxon>Maltschvirus</taxon>
        <taxon>Maltschvirus maltsch</taxon>
    </lineage>
</organism>
<name>A0A6J5RDQ1_9CAUD</name>
<protein>
    <submittedName>
        <fullName evidence="2">Uncharacterized protein</fullName>
    </submittedName>
</protein>
<gene>
    <name evidence="2" type="ORF">UFOVP1276_68</name>
    <name evidence="3" type="ORF">UFOVP1403_86</name>
    <name evidence="4" type="ORF">UFOVP1507_70</name>
    <name evidence="1" type="ORF">UFOVP875_10</name>
</gene>
<evidence type="ECO:0000313" key="1">
    <source>
        <dbReference type="EMBL" id="CAB4168191.1"/>
    </source>
</evidence>
<evidence type="ECO:0000313" key="3">
    <source>
        <dbReference type="EMBL" id="CAB4205384.1"/>
    </source>
</evidence>
<accession>A0A6J5RDQ1</accession>